<feature type="domain" description="Glycosyl hydrolase family 32 N-terminal" evidence="5">
    <location>
        <begin position="203"/>
        <end position="499"/>
    </location>
</feature>
<dbReference type="SUPFAM" id="SSF49899">
    <property type="entry name" value="Concanavalin A-like lectins/glucanases"/>
    <property type="match status" value="1"/>
</dbReference>
<dbReference type="InterPro" id="IPR001362">
    <property type="entry name" value="Glyco_hydro_32"/>
</dbReference>
<evidence type="ECO:0000259" key="5">
    <source>
        <dbReference type="Pfam" id="PF00251"/>
    </source>
</evidence>
<name>A0A5M6DGX1_9BACT</name>
<dbReference type="GO" id="GO:0005987">
    <property type="term" value="P:sucrose catabolic process"/>
    <property type="evidence" value="ECO:0007669"/>
    <property type="project" value="TreeGrafter"/>
</dbReference>
<proteinExistence type="inferred from homology"/>
<dbReference type="AlphaFoldDB" id="A0A5M6DGX1"/>
<dbReference type="Gene3D" id="2.60.120.560">
    <property type="entry name" value="Exo-inulinase, domain 1"/>
    <property type="match status" value="1"/>
</dbReference>
<evidence type="ECO:0000256" key="1">
    <source>
        <dbReference type="ARBA" id="ARBA00009902"/>
    </source>
</evidence>
<dbReference type="PANTHER" id="PTHR42800:SF3">
    <property type="entry name" value="GLYCOSYL HYDROLASE FAMILY 32 N-TERMINAL DOMAIN-CONTAINING PROTEIN"/>
    <property type="match status" value="1"/>
</dbReference>
<keyword evidence="8" id="KW-1185">Reference proteome</keyword>
<accession>A0A5M6DGX1</accession>
<dbReference type="Pfam" id="PF00251">
    <property type="entry name" value="Glyco_hydro_32N"/>
    <property type="match status" value="1"/>
</dbReference>
<comment type="similarity">
    <text evidence="1 4">Belongs to the glycosyl hydrolase 32 family.</text>
</comment>
<protein>
    <submittedName>
        <fullName evidence="7">Glycoside hydrolase family 32 protein</fullName>
    </submittedName>
</protein>
<dbReference type="Gene3D" id="2.115.10.20">
    <property type="entry name" value="Glycosyl hydrolase domain, family 43"/>
    <property type="match status" value="1"/>
</dbReference>
<evidence type="ECO:0000313" key="7">
    <source>
        <dbReference type="EMBL" id="KAA5544495.1"/>
    </source>
</evidence>
<dbReference type="InterPro" id="IPR013148">
    <property type="entry name" value="Glyco_hydro_32_N"/>
</dbReference>
<dbReference type="PROSITE" id="PS00609">
    <property type="entry name" value="GLYCOSYL_HYDROL_F32"/>
    <property type="match status" value="1"/>
</dbReference>
<dbReference type="InterPro" id="IPR013189">
    <property type="entry name" value="Glyco_hydro_32_C"/>
</dbReference>
<evidence type="ECO:0000313" key="8">
    <source>
        <dbReference type="Proteomes" id="UP000324479"/>
    </source>
</evidence>
<dbReference type="RefSeq" id="WP_150076105.1">
    <property type="nucleotide sequence ID" value="NZ_VWOX01000004.1"/>
</dbReference>
<dbReference type="CDD" id="cd18622">
    <property type="entry name" value="GH32_Inu-like"/>
    <property type="match status" value="1"/>
</dbReference>
<dbReference type="Proteomes" id="UP000324479">
    <property type="component" value="Unassembled WGS sequence"/>
</dbReference>
<dbReference type="InterPro" id="IPR023296">
    <property type="entry name" value="Glyco_hydro_beta-prop_sf"/>
</dbReference>
<dbReference type="EMBL" id="VWOX01000004">
    <property type="protein sequence ID" value="KAA5544495.1"/>
    <property type="molecule type" value="Genomic_DNA"/>
</dbReference>
<dbReference type="GO" id="GO:0004575">
    <property type="term" value="F:sucrose alpha-glucosidase activity"/>
    <property type="evidence" value="ECO:0007669"/>
    <property type="project" value="TreeGrafter"/>
</dbReference>
<keyword evidence="3 4" id="KW-0326">Glycosidase</keyword>
<evidence type="ECO:0000256" key="4">
    <source>
        <dbReference type="RuleBase" id="RU362110"/>
    </source>
</evidence>
<evidence type="ECO:0000259" key="6">
    <source>
        <dbReference type="Pfam" id="PF08244"/>
    </source>
</evidence>
<dbReference type="PANTHER" id="PTHR42800">
    <property type="entry name" value="EXOINULINASE INUD (AFU_ORTHOLOGUE AFUA_5G00480)"/>
    <property type="match status" value="1"/>
</dbReference>
<dbReference type="InterPro" id="IPR013320">
    <property type="entry name" value="ConA-like_dom_sf"/>
</dbReference>
<dbReference type="InterPro" id="IPR018053">
    <property type="entry name" value="Glyco_hydro_32_AS"/>
</dbReference>
<reference evidence="7 8" key="1">
    <citation type="submission" date="2019-08" db="EMBL/GenBank/DDBJ databases">
        <authorList>
            <person name="Dhanesh K."/>
            <person name="Kumar G."/>
            <person name="Sasikala C."/>
            <person name="Venkata Ramana C."/>
        </authorList>
    </citation>
    <scope>NUCLEOTIDE SEQUENCE [LARGE SCALE GENOMIC DNA]</scope>
    <source>
        <strain evidence="7 8">JC645</strain>
    </source>
</reference>
<dbReference type="GO" id="GO:0005737">
    <property type="term" value="C:cytoplasm"/>
    <property type="evidence" value="ECO:0007669"/>
    <property type="project" value="TreeGrafter"/>
</dbReference>
<sequence>MKRLQFCVLFSLAAWATFGRPSESIADDVVIEDFESASYDGWALTGDAFGKGPAAGTLPGQMDVSGFRGQRLVNTFHGGDASVGTATSRPFTLTKPYLAFLIGGGADASAVGIELIVDGQPVRRASGADSESLQWQSWEVREFAEREATLRIYDRARGGWGHVNVDQITLVDQPPERFDLQYKLQRYRTGDDYYDEPFRPQVHFSPEIHWMNDPNGLVYHNGEYHLFYQYNPAGITWGHMSWGHAVSRDMVHWEHLPVAIPEVDGVMAFSGCCVVDHHNTSGLGPDDAPPMVAIYTGHGHGKQVQNLAYSNDNGRSWTRYAGNPVLDIGQSDFRDPKVFWHQPTERWVMVVALATERVIVFYQSPDLKHWEELSRFGPAGVEGKLNWECPDLFPLEVENEPGRQLWVLEADMGSGSIAGGSGGEYFVGDFDGQKFTPIQSARWVDFGRDFYAPVSWSNIPPSDGRRLWIGWFNNWETCLVPTSPWRSCMSVPRTLTLHQVPGEGGQDVYTLVQRPIQELRSLRSGRRDLDTSAASWPPVAVTAPGELSDMSFVLKTALIPGTERSCGIRLRTGADEFTEVGYDRQGRVVYVDRRRSGTVDFHETFAGRHEAPVRTIDGRVTLEMIVDRSTIEVFINDGEAVISDRIFPSSQQPVIEVFAGGETARLTDTTLFPLRSIWPDAPTATASGAEGE</sequence>
<comment type="caution">
    <text evidence="7">The sequence shown here is derived from an EMBL/GenBank/DDBJ whole genome shotgun (WGS) entry which is preliminary data.</text>
</comment>
<dbReference type="Pfam" id="PF08244">
    <property type="entry name" value="Glyco_hydro_32C"/>
    <property type="match status" value="1"/>
</dbReference>
<evidence type="ECO:0000256" key="3">
    <source>
        <dbReference type="ARBA" id="ARBA00023295"/>
    </source>
</evidence>
<keyword evidence="2 4" id="KW-0378">Hydrolase</keyword>
<evidence type="ECO:0000256" key="2">
    <source>
        <dbReference type="ARBA" id="ARBA00022801"/>
    </source>
</evidence>
<dbReference type="SUPFAM" id="SSF75005">
    <property type="entry name" value="Arabinanase/levansucrase/invertase"/>
    <property type="match status" value="1"/>
</dbReference>
<organism evidence="7 8">
    <name type="scientific">Roseiconus nitratireducens</name>
    <dbReference type="NCBI Taxonomy" id="2605748"/>
    <lineage>
        <taxon>Bacteria</taxon>
        <taxon>Pseudomonadati</taxon>
        <taxon>Planctomycetota</taxon>
        <taxon>Planctomycetia</taxon>
        <taxon>Pirellulales</taxon>
        <taxon>Pirellulaceae</taxon>
        <taxon>Roseiconus</taxon>
    </lineage>
</organism>
<feature type="domain" description="Glycosyl hydrolase family 32 C-terminal" evidence="6">
    <location>
        <begin position="545"/>
        <end position="670"/>
    </location>
</feature>
<gene>
    <name evidence="7" type="ORF">FYK55_09195</name>
</gene>
<dbReference type="SMART" id="SM00640">
    <property type="entry name" value="Glyco_32"/>
    <property type="match status" value="1"/>
</dbReference>